<dbReference type="Gene3D" id="1.10.10.10">
    <property type="entry name" value="Winged helix-like DNA-binding domain superfamily/Winged helix DNA-binding domain"/>
    <property type="match status" value="1"/>
</dbReference>
<dbReference type="EMBL" id="BMED01000002">
    <property type="protein sequence ID" value="GGC74343.1"/>
    <property type="molecule type" value="Genomic_DNA"/>
</dbReference>
<name>A0A916UKK3_9BURK</name>
<evidence type="ECO:0000256" key="4">
    <source>
        <dbReference type="ARBA" id="ARBA00023163"/>
    </source>
</evidence>
<dbReference type="InterPro" id="IPR036388">
    <property type="entry name" value="WH-like_DNA-bd_sf"/>
</dbReference>
<dbReference type="FunFam" id="1.10.10.10:FF:000001">
    <property type="entry name" value="LysR family transcriptional regulator"/>
    <property type="match status" value="1"/>
</dbReference>
<dbReference type="PANTHER" id="PTHR30537:SF5">
    <property type="entry name" value="HTH-TYPE TRANSCRIPTIONAL ACTIVATOR TTDR-RELATED"/>
    <property type="match status" value="1"/>
</dbReference>
<comment type="similarity">
    <text evidence="1">Belongs to the LysR transcriptional regulatory family.</text>
</comment>
<protein>
    <submittedName>
        <fullName evidence="6">LysR family transcriptional regulator</fullName>
    </submittedName>
</protein>
<feature type="domain" description="HTH lysR-type" evidence="5">
    <location>
        <begin position="1"/>
        <end position="59"/>
    </location>
</feature>
<comment type="caution">
    <text evidence="6">The sequence shown here is derived from an EMBL/GenBank/DDBJ whole genome shotgun (WGS) entry which is preliminary data.</text>
</comment>
<dbReference type="InterPro" id="IPR005119">
    <property type="entry name" value="LysR_subst-bd"/>
</dbReference>
<dbReference type="InterPro" id="IPR036390">
    <property type="entry name" value="WH_DNA-bd_sf"/>
</dbReference>
<dbReference type="SUPFAM" id="SSF53850">
    <property type="entry name" value="Periplasmic binding protein-like II"/>
    <property type="match status" value="1"/>
</dbReference>
<dbReference type="Pfam" id="PF03466">
    <property type="entry name" value="LysR_substrate"/>
    <property type="match status" value="1"/>
</dbReference>
<keyword evidence="3" id="KW-0238">DNA-binding</keyword>
<keyword evidence="7" id="KW-1185">Reference proteome</keyword>
<dbReference type="RefSeq" id="WP_188566097.1">
    <property type="nucleotide sequence ID" value="NZ_BMED01000002.1"/>
</dbReference>
<gene>
    <name evidence="6" type="ORF">GCM10011396_21930</name>
</gene>
<reference evidence="6" key="1">
    <citation type="journal article" date="2014" name="Int. J. Syst. Evol. Microbiol.">
        <title>Complete genome sequence of Corynebacterium casei LMG S-19264T (=DSM 44701T), isolated from a smear-ripened cheese.</title>
        <authorList>
            <consortium name="US DOE Joint Genome Institute (JGI-PGF)"/>
            <person name="Walter F."/>
            <person name="Albersmeier A."/>
            <person name="Kalinowski J."/>
            <person name="Ruckert C."/>
        </authorList>
    </citation>
    <scope>NUCLEOTIDE SEQUENCE</scope>
    <source>
        <strain evidence="6">CGMCC 1.10998</strain>
    </source>
</reference>
<dbReference type="Pfam" id="PF00126">
    <property type="entry name" value="HTH_1"/>
    <property type="match status" value="1"/>
</dbReference>
<dbReference type="GO" id="GO:0043565">
    <property type="term" value="F:sequence-specific DNA binding"/>
    <property type="evidence" value="ECO:0007669"/>
    <property type="project" value="TreeGrafter"/>
</dbReference>
<dbReference type="Proteomes" id="UP000637423">
    <property type="component" value="Unassembled WGS sequence"/>
</dbReference>
<dbReference type="SUPFAM" id="SSF46785">
    <property type="entry name" value="Winged helix' DNA-binding domain"/>
    <property type="match status" value="1"/>
</dbReference>
<organism evidence="6 7">
    <name type="scientific">Undibacterium terreum</name>
    <dbReference type="NCBI Taxonomy" id="1224302"/>
    <lineage>
        <taxon>Bacteria</taxon>
        <taxon>Pseudomonadati</taxon>
        <taxon>Pseudomonadota</taxon>
        <taxon>Betaproteobacteria</taxon>
        <taxon>Burkholderiales</taxon>
        <taxon>Oxalobacteraceae</taxon>
        <taxon>Undibacterium</taxon>
    </lineage>
</organism>
<dbReference type="PROSITE" id="PS50931">
    <property type="entry name" value="HTH_LYSR"/>
    <property type="match status" value="1"/>
</dbReference>
<reference evidence="6" key="2">
    <citation type="submission" date="2020-09" db="EMBL/GenBank/DDBJ databases">
        <authorList>
            <person name="Sun Q."/>
            <person name="Zhou Y."/>
        </authorList>
    </citation>
    <scope>NUCLEOTIDE SEQUENCE</scope>
    <source>
        <strain evidence="6">CGMCC 1.10998</strain>
    </source>
</reference>
<dbReference type="CDD" id="cd08422">
    <property type="entry name" value="PBP2_CrgA_like"/>
    <property type="match status" value="1"/>
</dbReference>
<evidence type="ECO:0000256" key="3">
    <source>
        <dbReference type="ARBA" id="ARBA00023125"/>
    </source>
</evidence>
<dbReference type="InterPro" id="IPR000847">
    <property type="entry name" value="LysR_HTH_N"/>
</dbReference>
<keyword evidence="2" id="KW-0805">Transcription regulation</keyword>
<accession>A0A916UKK3</accession>
<evidence type="ECO:0000313" key="7">
    <source>
        <dbReference type="Proteomes" id="UP000637423"/>
    </source>
</evidence>
<dbReference type="Gene3D" id="3.40.190.290">
    <property type="match status" value="1"/>
</dbReference>
<keyword evidence="4" id="KW-0804">Transcription</keyword>
<dbReference type="GO" id="GO:0006351">
    <property type="term" value="P:DNA-templated transcription"/>
    <property type="evidence" value="ECO:0007669"/>
    <property type="project" value="TreeGrafter"/>
</dbReference>
<sequence length="304" mass="34051">MDRLQSMRVFLKVVEQGSFARAAQALDLSNAAVTRYLAELENHLGTRLLNRSTRKLSLTEIGQAYLERVQRILPEIDDADAIAKSQSKEPSGMLRLYAHQSFAQFQLANLLSEYSERYPEVTLDVTISGRNVDLVQDRFDVGILIGLQKIEANMVARQLGKAEVFLCASPDYLRRHGEPKSPKDLGKHACLNFDYKQLRNAWSIQGPDGEIDIPVNNKITSNNGDLLSNCAIAGMGLVLRASFALADALKSGKLVRLLPKTQFNQLAVAMVYPNRHLMPATARSFVDFMTEHYPHPEIDPWEIV</sequence>
<evidence type="ECO:0000259" key="5">
    <source>
        <dbReference type="PROSITE" id="PS50931"/>
    </source>
</evidence>
<dbReference type="GO" id="GO:0003700">
    <property type="term" value="F:DNA-binding transcription factor activity"/>
    <property type="evidence" value="ECO:0007669"/>
    <property type="project" value="InterPro"/>
</dbReference>
<dbReference type="AlphaFoldDB" id="A0A916UKK3"/>
<dbReference type="InterPro" id="IPR058163">
    <property type="entry name" value="LysR-type_TF_proteobact-type"/>
</dbReference>
<evidence type="ECO:0000313" key="6">
    <source>
        <dbReference type="EMBL" id="GGC74343.1"/>
    </source>
</evidence>
<evidence type="ECO:0000256" key="1">
    <source>
        <dbReference type="ARBA" id="ARBA00009437"/>
    </source>
</evidence>
<proteinExistence type="inferred from homology"/>
<dbReference type="PANTHER" id="PTHR30537">
    <property type="entry name" value="HTH-TYPE TRANSCRIPTIONAL REGULATOR"/>
    <property type="match status" value="1"/>
</dbReference>
<evidence type="ECO:0000256" key="2">
    <source>
        <dbReference type="ARBA" id="ARBA00023015"/>
    </source>
</evidence>